<comment type="caution">
    <text evidence="1">The sequence shown here is derived from an EMBL/GenBank/DDBJ whole genome shotgun (WGS) entry which is preliminary data.</text>
</comment>
<reference evidence="1 2" key="1">
    <citation type="submission" date="2024-04" db="EMBL/GenBank/DDBJ databases">
        <title>draft genome sequnece of Paenibacillus filicis.</title>
        <authorList>
            <person name="Kim D.-U."/>
        </authorList>
    </citation>
    <scope>NUCLEOTIDE SEQUENCE [LARGE SCALE GENOMIC DNA]</scope>
    <source>
        <strain evidence="1 2">KACC14197</strain>
    </source>
</reference>
<protein>
    <submittedName>
        <fullName evidence="1">Uncharacterized protein</fullName>
    </submittedName>
</protein>
<dbReference type="RefSeq" id="WP_341417377.1">
    <property type="nucleotide sequence ID" value="NZ_JBBPCC010000013.1"/>
</dbReference>
<accession>A0ABU9DN11</accession>
<gene>
    <name evidence="1" type="ORF">WMW72_20315</name>
</gene>
<dbReference type="EMBL" id="JBBPCC010000013">
    <property type="protein sequence ID" value="MEK8130255.1"/>
    <property type="molecule type" value="Genomic_DNA"/>
</dbReference>
<keyword evidence="2" id="KW-1185">Reference proteome</keyword>
<evidence type="ECO:0000313" key="2">
    <source>
        <dbReference type="Proteomes" id="UP001469365"/>
    </source>
</evidence>
<dbReference type="Proteomes" id="UP001469365">
    <property type="component" value="Unassembled WGS sequence"/>
</dbReference>
<organism evidence="1 2">
    <name type="scientific">Paenibacillus filicis</name>
    <dbReference type="NCBI Taxonomy" id="669464"/>
    <lineage>
        <taxon>Bacteria</taxon>
        <taxon>Bacillati</taxon>
        <taxon>Bacillota</taxon>
        <taxon>Bacilli</taxon>
        <taxon>Bacillales</taxon>
        <taxon>Paenibacillaceae</taxon>
        <taxon>Paenibacillus</taxon>
    </lineage>
</organism>
<evidence type="ECO:0000313" key="1">
    <source>
        <dbReference type="EMBL" id="MEK8130255.1"/>
    </source>
</evidence>
<sequence>MGWGISESGLMFQWVSRDELIGILVRMQQRLSPQKLMNQLMMDEDKEPMITEEMFQGNPMDVAETILEA</sequence>
<name>A0ABU9DN11_9BACL</name>
<proteinExistence type="predicted"/>